<dbReference type="InterPro" id="IPR000001">
    <property type="entry name" value="Kringle"/>
</dbReference>
<dbReference type="Gene3D" id="2.40.20.10">
    <property type="entry name" value="Plasminogen Kringle 4"/>
    <property type="match status" value="1"/>
</dbReference>
<evidence type="ECO:0000259" key="5">
    <source>
        <dbReference type="PROSITE" id="PS50070"/>
    </source>
</evidence>
<dbReference type="InterPro" id="IPR013806">
    <property type="entry name" value="Kringle-like"/>
</dbReference>
<accession>A0A0B2UV98</accession>
<evidence type="ECO:0000256" key="4">
    <source>
        <dbReference type="SAM" id="Phobius"/>
    </source>
</evidence>
<dbReference type="InterPro" id="IPR018056">
    <property type="entry name" value="Kringle_CS"/>
</dbReference>
<keyword evidence="2" id="KW-1015">Disulfide bond</keyword>
<gene>
    <name evidence="6" type="ORF">Tcan_06961</name>
</gene>
<sequence>MFLLVVLPVGVGALWKLDGPPWVCDAECRKSLSQLQTTSKGCIQREEVGDYPFHMLGINTSGCSQRGQRRLSFCVQRIKQQFLVANCNINITDHRIPCRKATDPMTWYRGTQSITVSGKSCMRWDSVSSDIFASKFDELDAPSLLHSMSATFSQGIHAHENYCRNPDGWSRGPWCIVEETEKGQVREPCFKDCAAYTEPETCLAKMLFPYSIPSASNIPDLPSVQEIPGDVRDLSDILDVPRVAQFNRRNRAMFTPTVYLDYVRHHPGDISTRLRCYQTGVQNRIAGPWIYSATSRHPFPKHAVWLEEAFVEKSADFMDRERAWRGDGGPHYSLWRPCFLACEDTSIKCWPVAQDNYNRPRFPYYGPRNFDADGSECVSPNYAFQILVMQNRLNKLDQALFELKHFTLLQILRDKFITNTNGTKRLKNIFAISRGNMMVSRRCFTLGDFLRGLDHTARKEMAEENAELAFVMSVGAGCFIERSSLETVEYSACFKNCKCNESVHPPVIFAHKSCFSEQTCNQQYSREILDENKEEEGVRNFPSGAANISELFQAIRPSDTFNHQPLIILAISTLCIVAAGLTALLTVIRRTTISQ</sequence>
<dbReference type="OrthoDB" id="5917794at2759"/>
<organism evidence="6 7">
    <name type="scientific">Toxocara canis</name>
    <name type="common">Canine roundworm</name>
    <dbReference type="NCBI Taxonomy" id="6265"/>
    <lineage>
        <taxon>Eukaryota</taxon>
        <taxon>Metazoa</taxon>
        <taxon>Ecdysozoa</taxon>
        <taxon>Nematoda</taxon>
        <taxon>Chromadorea</taxon>
        <taxon>Rhabditida</taxon>
        <taxon>Spirurina</taxon>
        <taxon>Ascaridomorpha</taxon>
        <taxon>Ascaridoidea</taxon>
        <taxon>Toxocaridae</taxon>
        <taxon>Toxocara</taxon>
    </lineage>
</organism>
<keyword evidence="1 3" id="KW-0420">Kringle</keyword>
<name>A0A0B2UV98_TOXCA</name>
<comment type="caution">
    <text evidence="3">Lacks conserved residue(s) required for the propagation of feature annotation.</text>
</comment>
<reference evidence="6 7" key="1">
    <citation type="submission" date="2014-11" db="EMBL/GenBank/DDBJ databases">
        <title>Genetic blueprint of the zoonotic pathogen Toxocara canis.</title>
        <authorList>
            <person name="Zhu X.-Q."/>
            <person name="Korhonen P.K."/>
            <person name="Cai H."/>
            <person name="Young N.D."/>
            <person name="Nejsum P."/>
            <person name="von Samson-Himmelstjerna G."/>
            <person name="Boag P.R."/>
            <person name="Tan P."/>
            <person name="Li Q."/>
            <person name="Min J."/>
            <person name="Yang Y."/>
            <person name="Wang X."/>
            <person name="Fang X."/>
            <person name="Hall R.S."/>
            <person name="Hofmann A."/>
            <person name="Sternberg P.W."/>
            <person name="Jex A.R."/>
            <person name="Gasser R.B."/>
        </authorList>
    </citation>
    <scope>NUCLEOTIDE SEQUENCE [LARGE SCALE GENOMIC DNA]</scope>
    <source>
        <strain evidence="6">PN_DK_2014</strain>
    </source>
</reference>
<dbReference type="PANTHER" id="PTHR24261">
    <property type="entry name" value="PLASMINOGEN-RELATED"/>
    <property type="match status" value="1"/>
</dbReference>
<comment type="caution">
    <text evidence="6">The sequence shown here is derived from an EMBL/GenBank/DDBJ whole genome shotgun (WGS) entry which is preliminary data.</text>
</comment>
<dbReference type="SMART" id="SM00130">
    <property type="entry name" value="KR"/>
    <property type="match status" value="1"/>
</dbReference>
<dbReference type="AlphaFoldDB" id="A0A0B2UV98"/>
<dbReference type="InterPro" id="IPR050759">
    <property type="entry name" value="Serine_protease_kringle"/>
</dbReference>
<feature type="transmembrane region" description="Helical" evidence="4">
    <location>
        <begin position="566"/>
        <end position="588"/>
    </location>
</feature>
<keyword evidence="4" id="KW-0472">Membrane</keyword>
<dbReference type="STRING" id="6265.A0A0B2UV98"/>
<proteinExistence type="predicted"/>
<protein>
    <recommendedName>
        <fullName evidence="5">Kringle domain-containing protein</fullName>
    </recommendedName>
</protein>
<dbReference type="SUPFAM" id="SSF57440">
    <property type="entry name" value="Kringle-like"/>
    <property type="match status" value="1"/>
</dbReference>
<dbReference type="PANTHER" id="PTHR24261:SF7">
    <property type="entry name" value="KRINGLE DOMAIN-CONTAINING PROTEIN"/>
    <property type="match status" value="1"/>
</dbReference>
<dbReference type="EMBL" id="JPKZ01003126">
    <property type="protein sequence ID" value="KHN73308.1"/>
    <property type="molecule type" value="Genomic_DNA"/>
</dbReference>
<dbReference type="PROSITE" id="PS00021">
    <property type="entry name" value="KRINGLE_1"/>
    <property type="match status" value="1"/>
</dbReference>
<keyword evidence="7" id="KW-1185">Reference proteome</keyword>
<dbReference type="Proteomes" id="UP000031036">
    <property type="component" value="Unassembled WGS sequence"/>
</dbReference>
<evidence type="ECO:0000256" key="2">
    <source>
        <dbReference type="ARBA" id="ARBA00023157"/>
    </source>
</evidence>
<evidence type="ECO:0000313" key="7">
    <source>
        <dbReference type="Proteomes" id="UP000031036"/>
    </source>
</evidence>
<feature type="domain" description="Kringle" evidence="5">
    <location>
        <begin position="108"/>
        <end position="202"/>
    </location>
</feature>
<evidence type="ECO:0000256" key="1">
    <source>
        <dbReference type="ARBA" id="ARBA00022572"/>
    </source>
</evidence>
<evidence type="ECO:0000256" key="3">
    <source>
        <dbReference type="PROSITE-ProRule" id="PRU00121"/>
    </source>
</evidence>
<keyword evidence="4" id="KW-0812">Transmembrane</keyword>
<dbReference type="InterPro" id="IPR038178">
    <property type="entry name" value="Kringle_sf"/>
</dbReference>
<dbReference type="Pfam" id="PF00051">
    <property type="entry name" value="Kringle"/>
    <property type="match status" value="1"/>
</dbReference>
<keyword evidence="4" id="KW-1133">Transmembrane helix</keyword>
<evidence type="ECO:0000313" key="6">
    <source>
        <dbReference type="EMBL" id="KHN73308.1"/>
    </source>
</evidence>
<dbReference type="PROSITE" id="PS50070">
    <property type="entry name" value="KRINGLE_2"/>
    <property type="match status" value="1"/>
</dbReference>